<dbReference type="Proteomes" id="UP000006621">
    <property type="component" value="Chromosome"/>
</dbReference>
<evidence type="ECO:0000313" key="8">
    <source>
        <dbReference type="Proteomes" id="UP000006621"/>
    </source>
</evidence>
<dbReference type="EMBL" id="CP002858">
    <property type="protein sequence ID" value="AEI15266.1"/>
    <property type="molecule type" value="Genomic_DNA"/>
</dbReference>
<dbReference type="HOGENOM" id="CLU_027562_8_2_0"/>
<dbReference type="Pfam" id="PF00589">
    <property type="entry name" value="Phage_integrase"/>
    <property type="match status" value="1"/>
</dbReference>
<evidence type="ECO:0000256" key="2">
    <source>
        <dbReference type="ARBA" id="ARBA00022908"/>
    </source>
</evidence>
<evidence type="ECO:0000256" key="1">
    <source>
        <dbReference type="ARBA" id="ARBA00008857"/>
    </source>
</evidence>
<name>F8E964_FLESM</name>
<keyword evidence="4" id="KW-0233">DNA recombination</keyword>
<dbReference type="GO" id="GO:0003677">
    <property type="term" value="F:DNA binding"/>
    <property type="evidence" value="ECO:0007669"/>
    <property type="project" value="UniProtKB-UniRule"/>
</dbReference>
<dbReference type="RefSeq" id="WP_013886743.1">
    <property type="nucleotide sequence ID" value="NC_015672.1"/>
</dbReference>
<gene>
    <name evidence="7" type="ordered locus">Flexsi_1617</name>
</gene>
<keyword evidence="2" id="KW-0229">DNA integration</keyword>
<dbReference type="InterPro" id="IPR011010">
    <property type="entry name" value="DNA_brk_join_enz"/>
</dbReference>
<dbReference type="Gene3D" id="1.10.443.10">
    <property type="entry name" value="Intergrase catalytic core"/>
    <property type="match status" value="1"/>
</dbReference>
<evidence type="ECO:0000256" key="4">
    <source>
        <dbReference type="ARBA" id="ARBA00023172"/>
    </source>
</evidence>
<reference evidence="8" key="2">
    <citation type="submission" date="2011-06" db="EMBL/GenBank/DDBJ databases">
        <title>The complete genome of Flexistipes sinusarabici DSM 4947.</title>
        <authorList>
            <person name="Lucas S."/>
            <person name="Han J."/>
            <person name="Lapidus A."/>
            <person name="Bruce D."/>
            <person name="Goodwin L."/>
            <person name="Pitluck S."/>
            <person name="Peters L."/>
            <person name="Kyrpides N."/>
            <person name="Mavromatis K."/>
            <person name="Ivanova N."/>
            <person name="Mikhailova N."/>
            <person name="Chertkov O."/>
            <person name="Detter J.C."/>
            <person name="Tapia R."/>
            <person name="Han C."/>
            <person name="Land M."/>
            <person name="Hauser L."/>
            <person name="Markowitz V."/>
            <person name="Cheng J.-F."/>
            <person name="Hugenholtz P."/>
            <person name="Woyke T."/>
            <person name="Wu D."/>
            <person name="Spring S."/>
            <person name="Schroeder M."/>
            <person name="Brambilla E."/>
            <person name="Klenk H.-P."/>
            <person name="Eisen J.A."/>
        </authorList>
    </citation>
    <scope>NUCLEOTIDE SEQUENCE [LARGE SCALE GENOMIC DNA]</scope>
    <source>
        <strain evidence="8">DSM 4947 / MAS 10</strain>
    </source>
</reference>
<dbReference type="Pfam" id="PF12167">
    <property type="entry name" value="Arm-DNA-bind_2"/>
    <property type="match status" value="1"/>
</dbReference>
<organism evidence="7 8">
    <name type="scientific">Flexistipes sinusarabici (strain ATCC 49648 / DSM 4947 / MAS 10)</name>
    <dbReference type="NCBI Taxonomy" id="717231"/>
    <lineage>
        <taxon>Bacteria</taxon>
        <taxon>Pseudomonadati</taxon>
        <taxon>Deferribacterota</taxon>
        <taxon>Deferribacteres</taxon>
        <taxon>Deferribacterales</taxon>
        <taxon>Flexistipitaceae</taxon>
        <taxon>Flexistipes</taxon>
    </lineage>
</organism>
<sequence length="349" mass="41250">MSKKDVKLYKDRNYFLVAFYYNGVRVRERLNLKSSGRKDAEKWAERRRSDIEAKLLENSFEYAKEFPNSKNLRRFGIISHESKNKTFSEVCEEIDEINDLYYKKGIIKRSTVKNYKKNTNILKKWLGEKYVKNISPADIKQFKLEYLESVSVKTVNNKLTSLRNIIRFCAESGYIENDFADSIKNLKTNNAEVDVVENVFTEEEVAAILNHIYKYHRYAYAFYYVGFHTGMRIGELLAMKWSNIDWHSKTYFVQETMTEYTLSRPKTESSIRNVSLFDDVLSVLDYHKKHFGKKSKFIFVNQYGNNYISNNAFTDIVWKPTLEELGLRYRIPSICVTLMQPMRSSTEKI</sequence>
<dbReference type="Gene3D" id="1.10.150.130">
    <property type="match status" value="1"/>
</dbReference>
<evidence type="ECO:0000259" key="6">
    <source>
        <dbReference type="PROSITE" id="PS51900"/>
    </source>
</evidence>
<dbReference type="SUPFAM" id="SSF56349">
    <property type="entry name" value="DNA breaking-rejoining enzymes"/>
    <property type="match status" value="1"/>
</dbReference>
<dbReference type="GO" id="GO:0006310">
    <property type="term" value="P:DNA recombination"/>
    <property type="evidence" value="ECO:0007669"/>
    <property type="project" value="UniProtKB-KW"/>
</dbReference>
<dbReference type="InterPro" id="IPR010998">
    <property type="entry name" value="Integrase_recombinase_N"/>
</dbReference>
<feature type="domain" description="Core-binding (CB)" evidence="6">
    <location>
        <begin position="85"/>
        <end position="170"/>
    </location>
</feature>
<keyword evidence="8" id="KW-1185">Reference proteome</keyword>
<evidence type="ECO:0000313" key="7">
    <source>
        <dbReference type="EMBL" id="AEI15266.1"/>
    </source>
</evidence>
<evidence type="ECO:0000256" key="3">
    <source>
        <dbReference type="ARBA" id="ARBA00023125"/>
    </source>
</evidence>
<dbReference type="GO" id="GO:0015074">
    <property type="term" value="P:DNA integration"/>
    <property type="evidence" value="ECO:0007669"/>
    <property type="project" value="UniProtKB-KW"/>
</dbReference>
<dbReference type="PANTHER" id="PTHR30349">
    <property type="entry name" value="PHAGE INTEGRASE-RELATED"/>
    <property type="match status" value="1"/>
</dbReference>
<dbReference type="PANTHER" id="PTHR30349:SF64">
    <property type="entry name" value="PROPHAGE INTEGRASE INTD-RELATED"/>
    <property type="match status" value="1"/>
</dbReference>
<dbReference type="PROSITE" id="PS51900">
    <property type="entry name" value="CB"/>
    <property type="match status" value="1"/>
</dbReference>
<dbReference type="InterPro" id="IPR002104">
    <property type="entry name" value="Integrase_catalytic"/>
</dbReference>
<dbReference type="InterPro" id="IPR044068">
    <property type="entry name" value="CB"/>
</dbReference>
<reference evidence="7 8" key="1">
    <citation type="journal article" date="2011" name="Stand. Genomic Sci.">
        <title>Genome sequence of the moderately thermophilic halophile Flexistipes sinusarabici strain (MAS10).</title>
        <authorList>
            <person name="Lapidus A."/>
            <person name="Chertkov O."/>
            <person name="Nolan M."/>
            <person name="Lucas S."/>
            <person name="Hammon N."/>
            <person name="Deshpande S."/>
            <person name="Cheng J.F."/>
            <person name="Tapia R."/>
            <person name="Han C."/>
            <person name="Goodwin L."/>
            <person name="Pitluck S."/>
            <person name="Liolios K."/>
            <person name="Pagani I."/>
            <person name="Ivanova N."/>
            <person name="Huntemann M."/>
            <person name="Mavromatis K."/>
            <person name="Mikhailova N."/>
            <person name="Pati A."/>
            <person name="Chen A."/>
            <person name="Palaniappan K."/>
            <person name="Land M."/>
            <person name="Hauser L."/>
            <person name="Brambilla E.M."/>
            <person name="Rohde M."/>
            <person name="Abt B."/>
            <person name="Spring S."/>
            <person name="Goker M."/>
            <person name="Bristow J."/>
            <person name="Eisen J.A."/>
            <person name="Markowitz V."/>
            <person name="Hugenholtz P."/>
            <person name="Kyrpides N.C."/>
            <person name="Klenk H.P."/>
            <person name="Woyke T."/>
        </authorList>
    </citation>
    <scope>NUCLEOTIDE SEQUENCE [LARGE SCALE GENOMIC DNA]</scope>
    <source>
        <strain evidence="8">DSM 4947 / MAS 10</strain>
    </source>
</reference>
<proteinExistence type="inferred from homology"/>
<dbReference type="InterPro" id="IPR050090">
    <property type="entry name" value="Tyrosine_recombinase_XerCD"/>
</dbReference>
<comment type="similarity">
    <text evidence="1">Belongs to the 'phage' integrase family.</text>
</comment>
<dbReference type="AlphaFoldDB" id="F8E964"/>
<keyword evidence="3 5" id="KW-0238">DNA-binding</keyword>
<dbReference type="STRING" id="717231.Flexsi_1617"/>
<dbReference type="OrthoDB" id="9795573at2"/>
<protein>
    <submittedName>
        <fullName evidence="7">Integrase family protein</fullName>
    </submittedName>
</protein>
<dbReference type="KEGG" id="fsi:Flexsi_1617"/>
<dbReference type="eggNOG" id="COG0582">
    <property type="taxonomic scope" value="Bacteria"/>
</dbReference>
<accession>F8E964</accession>
<dbReference type="InterPro" id="IPR013762">
    <property type="entry name" value="Integrase-like_cat_sf"/>
</dbReference>
<evidence type="ECO:0000256" key="5">
    <source>
        <dbReference type="PROSITE-ProRule" id="PRU01248"/>
    </source>
</evidence>
<dbReference type="InterPro" id="IPR022000">
    <property type="entry name" value="Min27-like_integrase_DNA_bind"/>
</dbReference>